<dbReference type="CDD" id="cd03054">
    <property type="entry name" value="GST_N_Metaxin"/>
    <property type="match status" value="1"/>
</dbReference>
<dbReference type="Proteomes" id="UP000319257">
    <property type="component" value="Unassembled WGS sequence"/>
</dbReference>
<dbReference type="PANTHER" id="PTHR12289:SF44">
    <property type="entry name" value="OUTER MEMBRANE PROTEIN (SAM35), PUTATIVE (AFU_ORTHOLOGUE AFUA_1G13180)-RELATED"/>
    <property type="match status" value="1"/>
</dbReference>
<evidence type="ECO:0000256" key="1">
    <source>
        <dbReference type="SAM" id="MobiDB-lite"/>
    </source>
</evidence>
<sequence>MTSAPPRTPPSSAGKGYSMLPPVPAPLQRLFDLFPLRTLPANALPAAASLSFFSSCSSPSPDEGPALFVFTTDDAARRGAPSFNPSCLKWQTYLRARRVPHRTVPSTNHASPSGALPFLLVAPAPEAGAGPKSSPSAQQQQQQQPKYIAASALPAYIASHAPAAPTTAAAAAADQPAQDPRAALYAALLETAVRPAYLHALYIVTANTPLMQDLYVNPSTRSRPVRASLSRQLRRAAEAEVRRAVVAASGGRSPLDAEDPARLLAEARAAFAALAELLSANSRTASEEQQQEQQQQQRKETFFFGGDGQGGPGLFDASVFAYTHLLLGGELAWADRSLAQAAEEFPALVEHRRRVYEACWGRSA</sequence>
<dbReference type="EMBL" id="SKBQ01000001">
    <property type="protein sequence ID" value="TPX15775.1"/>
    <property type="molecule type" value="Genomic_DNA"/>
</dbReference>
<evidence type="ECO:0000313" key="4">
    <source>
        <dbReference type="EMBL" id="TPX15775.1"/>
    </source>
</evidence>
<dbReference type="InParanoid" id="A0A507AYA4"/>
<dbReference type="PANTHER" id="PTHR12289">
    <property type="entry name" value="METAXIN RELATED"/>
    <property type="match status" value="1"/>
</dbReference>
<evidence type="ECO:0000313" key="5">
    <source>
        <dbReference type="Proteomes" id="UP000319257"/>
    </source>
</evidence>
<dbReference type="InterPro" id="IPR012336">
    <property type="entry name" value="Thioredoxin-like_fold"/>
</dbReference>
<dbReference type="OrthoDB" id="198787at2759"/>
<evidence type="ECO:0000259" key="3">
    <source>
        <dbReference type="Pfam" id="PF17172"/>
    </source>
</evidence>
<feature type="region of interest" description="Disordered" evidence="1">
    <location>
        <begin position="1"/>
        <end position="20"/>
    </location>
</feature>
<dbReference type="Pfam" id="PF17171">
    <property type="entry name" value="GST_C_6"/>
    <property type="match status" value="1"/>
</dbReference>
<accession>A0A507AYA4</accession>
<dbReference type="GeneID" id="41967556"/>
<evidence type="ECO:0000259" key="2">
    <source>
        <dbReference type="Pfam" id="PF17171"/>
    </source>
</evidence>
<comment type="caution">
    <text evidence="4">The sequence shown here is derived from an EMBL/GenBank/DDBJ whole genome shotgun (WGS) entry which is preliminary data.</text>
</comment>
<name>A0A507AYA4_9PEZI</name>
<keyword evidence="5" id="KW-1185">Reference proteome</keyword>
<feature type="domain" description="Thioredoxin-like fold" evidence="3">
    <location>
        <begin position="85"/>
        <end position="122"/>
    </location>
</feature>
<dbReference type="InterPro" id="IPR033468">
    <property type="entry name" value="Metaxin_GST"/>
</dbReference>
<organism evidence="4 5">
    <name type="scientific">Thyridium curvatum</name>
    <dbReference type="NCBI Taxonomy" id="1093900"/>
    <lineage>
        <taxon>Eukaryota</taxon>
        <taxon>Fungi</taxon>
        <taxon>Dikarya</taxon>
        <taxon>Ascomycota</taxon>
        <taxon>Pezizomycotina</taxon>
        <taxon>Sordariomycetes</taxon>
        <taxon>Sordariomycetidae</taxon>
        <taxon>Thyridiales</taxon>
        <taxon>Thyridiaceae</taxon>
        <taxon>Thyridium</taxon>
    </lineage>
</organism>
<dbReference type="AlphaFoldDB" id="A0A507AYA4"/>
<dbReference type="GO" id="GO:0007005">
    <property type="term" value="P:mitochondrion organization"/>
    <property type="evidence" value="ECO:0007669"/>
    <property type="project" value="TreeGrafter"/>
</dbReference>
<dbReference type="GO" id="GO:0001401">
    <property type="term" value="C:SAM complex"/>
    <property type="evidence" value="ECO:0007669"/>
    <property type="project" value="TreeGrafter"/>
</dbReference>
<dbReference type="STRING" id="1093900.A0A507AYA4"/>
<dbReference type="RefSeq" id="XP_030997486.1">
    <property type="nucleotide sequence ID" value="XM_031133539.1"/>
</dbReference>
<gene>
    <name evidence="4" type="ORF">E0L32_000109</name>
</gene>
<protein>
    <submittedName>
        <fullName evidence="4">Uncharacterized protein</fullName>
    </submittedName>
</protein>
<proteinExistence type="predicted"/>
<feature type="region of interest" description="Disordered" evidence="1">
    <location>
        <begin position="126"/>
        <end position="145"/>
    </location>
</feature>
<feature type="domain" description="Metaxin glutathione S-transferase" evidence="2">
    <location>
        <begin position="300"/>
        <end position="355"/>
    </location>
</feature>
<dbReference type="InterPro" id="IPR050931">
    <property type="entry name" value="Mito_Protein_Transport_Metaxin"/>
</dbReference>
<feature type="compositionally biased region" description="Low complexity" evidence="1">
    <location>
        <begin position="1"/>
        <end position="13"/>
    </location>
</feature>
<reference evidence="4 5" key="1">
    <citation type="submission" date="2019-06" db="EMBL/GenBank/DDBJ databases">
        <title>Draft genome sequence of the filamentous fungus Phialemoniopsis curvata isolated from diesel fuel.</title>
        <authorList>
            <person name="Varaljay V.A."/>
            <person name="Lyon W.J."/>
            <person name="Crouch A.L."/>
            <person name="Drake C.E."/>
            <person name="Hollomon J.M."/>
            <person name="Nadeau L.J."/>
            <person name="Nunn H.S."/>
            <person name="Stevenson B.S."/>
            <person name="Bojanowski C.L."/>
            <person name="Crookes-Goodson W.J."/>
        </authorList>
    </citation>
    <scope>NUCLEOTIDE SEQUENCE [LARGE SCALE GENOMIC DNA]</scope>
    <source>
        <strain evidence="4 5">D216</strain>
    </source>
</reference>
<dbReference type="Pfam" id="PF17172">
    <property type="entry name" value="GST_N_4"/>
    <property type="match status" value="1"/>
</dbReference>